<comment type="caution">
    <text evidence="2">The sequence shown here is derived from an EMBL/GenBank/DDBJ whole genome shotgun (WGS) entry which is preliminary data.</text>
</comment>
<dbReference type="EMBL" id="JAHRIP010028263">
    <property type="protein sequence ID" value="MEQ2290249.1"/>
    <property type="molecule type" value="Genomic_DNA"/>
</dbReference>
<gene>
    <name evidence="2" type="ORF">AMECASPLE_001468</name>
</gene>
<evidence type="ECO:0000313" key="3">
    <source>
        <dbReference type="Proteomes" id="UP001469553"/>
    </source>
</evidence>
<protein>
    <submittedName>
        <fullName evidence="2">Uncharacterized protein</fullName>
    </submittedName>
</protein>
<keyword evidence="1" id="KW-1133">Transmembrane helix</keyword>
<evidence type="ECO:0000313" key="2">
    <source>
        <dbReference type="EMBL" id="MEQ2290249.1"/>
    </source>
</evidence>
<evidence type="ECO:0000256" key="1">
    <source>
        <dbReference type="SAM" id="Phobius"/>
    </source>
</evidence>
<reference evidence="2 3" key="1">
    <citation type="submission" date="2021-06" db="EMBL/GenBank/DDBJ databases">
        <authorList>
            <person name="Palmer J.M."/>
        </authorList>
    </citation>
    <scope>NUCLEOTIDE SEQUENCE [LARGE SCALE GENOMIC DNA]</scope>
    <source>
        <strain evidence="2 3">AS_MEX2019</strain>
        <tissue evidence="2">Muscle</tissue>
    </source>
</reference>
<keyword evidence="1" id="KW-0472">Membrane</keyword>
<sequence length="95" mass="10313">MLGVTLSSGSPSGRRFWPHWVLWRLGGFFLLLLLEGAGCLASQSSPSGVHINNNNSNNPSVNIYMSVEEVKKLLALPQTVGTEFFFSLSANPGVY</sequence>
<keyword evidence="1" id="KW-0812">Transmembrane</keyword>
<keyword evidence="3" id="KW-1185">Reference proteome</keyword>
<feature type="transmembrane region" description="Helical" evidence="1">
    <location>
        <begin position="20"/>
        <end position="41"/>
    </location>
</feature>
<name>A0ABV0Y8Y4_9TELE</name>
<accession>A0ABV0Y8Y4</accession>
<organism evidence="2 3">
    <name type="scientific">Ameca splendens</name>
    <dbReference type="NCBI Taxonomy" id="208324"/>
    <lineage>
        <taxon>Eukaryota</taxon>
        <taxon>Metazoa</taxon>
        <taxon>Chordata</taxon>
        <taxon>Craniata</taxon>
        <taxon>Vertebrata</taxon>
        <taxon>Euteleostomi</taxon>
        <taxon>Actinopterygii</taxon>
        <taxon>Neopterygii</taxon>
        <taxon>Teleostei</taxon>
        <taxon>Neoteleostei</taxon>
        <taxon>Acanthomorphata</taxon>
        <taxon>Ovalentaria</taxon>
        <taxon>Atherinomorphae</taxon>
        <taxon>Cyprinodontiformes</taxon>
        <taxon>Goodeidae</taxon>
        <taxon>Ameca</taxon>
    </lineage>
</organism>
<dbReference type="Proteomes" id="UP001469553">
    <property type="component" value="Unassembled WGS sequence"/>
</dbReference>
<proteinExistence type="predicted"/>